<organism evidence="1">
    <name type="scientific">Lepeophtheirus salmonis</name>
    <name type="common">Salmon louse</name>
    <name type="synonym">Caligus salmonis</name>
    <dbReference type="NCBI Taxonomy" id="72036"/>
    <lineage>
        <taxon>Eukaryota</taxon>
        <taxon>Metazoa</taxon>
        <taxon>Ecdysozoa</taxon>
        <taxon>Arthropoda</taxon>
        <taxon>Crustacea</taxon>
        <taxon>Multicrustacea</taxon>
        <taxon>Hexanauplia</taxon>
        <taxon>Copepoda</taxon>
        <taxon>Siphonostomatoida</taxon>
        <taxon>Caligidae</taxon>
        <taxon>Lepeophtheirus</taxon>
    </lineage>
</organism>
<reference evidence="1" key="1">
    <citation type="submission" date="2014-05" db="EMBL/GenBank/DDBJ databases">
        <authorList>
            <person name="Chronopoulou M."/>
        </authorList>
    </citation>
    <scope>NUCLEOTIDE SEQUENCE</scope>
    <source>
        <tissue evidence="1">Whole organism</tissue>
    </source>
</reference>
<accession>A0A0K2UNQ8</accession>
<proteinExistence type="predicted"/>
<name>A0A0K2UNQ8_LEPSM</name>
<sequence>MASLWEIIPKGGSSPLRSFPAYF</sequence>
<dbReference type="EMBL" id="HACA01022171">
    <property type="protein sequence ID" value="CDW39532.1"/>
    <property type="molecule type" value="Transcribed_RNA"/>
</dbReference>
<protein>
    <submittedName>
        <fullName evidence="1">Uncharacterized protein</fullName>
    </submittedName>
</protein>
<dbReference type="AlphaFoldDB" id="A0A0K2UNQ8"/>
<evidence type="ECO:0000313" key="1">
    <source>
        <dbReference type="EMBL" id="CDW39532.1"/>
    </source>
</evidence>